<dbReference type="Pfam" id="PF00589">
    <property type="entry name" value="Phage_integrase"/>
    <property type="match status" value="1"/>
</dbReference>
<dbReference type="CDD" id="cd01189">
    <property type="entry name" value="INT_ICEBs1_C_like"/>
    <property type="match status" value="1"/>
</dbReference>
<feature type="domain" description="Tyr recombinase" evidence="6">
    <location>
        <begin position="172"/>
        <end position="371"/>
    </location>
</feature>
<dbReference type="SUPFAM" id="SSF56349">
    <property type="entry name" value="DNA breaking-rejoining enzymes"/>
    <property type="match status" value="1"/>
</dbReference>
<evidence type="ECO:0000256" key="4">
    <source>
        <dbReference type="ARBA" id="ARBA00023172"/>
    </source>
</evidence>
<keyword evidence="2" id="KW-0229">DNA integration</keyword>
<dbReference type="InterPro" id="IPR011010">
    <property type="entry name" value="DNA_brk_join_enz"/>
</dbReference>
<dbReference type="Proteomes" id="UP000604765">
    <property type="component" value="Unassembled WGS sequence"/>
</dbReference>
<evidence type="ECO:0000313" key="9">
    <source>
        <dbReference type="Proteomes" id="UP000604765"/>
    </source>
</evidence>
<dbReference type="PROSITE" id="PS51900">
    <property type="entry name" value="CB"/>
    <property type="match status" value="1"/>
</dbReference>
<dbReference type="InterPro" id="IPR028259">
    <property type="entry name" value="AP2-like_int_N"/>
</dbReference>
<dbReference type="Pfam" id="PF14657">
    <property type="entry name" value="Arm-DNA-bind_4"/>
    <property type="match status" value="1"/>
</dbReference>
<organism evidence="8 9">
    <name type="scientific">Lentilactobacillus fungorum</name>
    <dbReference type="NCBI Taxonomy" id="2201250"/>
    <lineage>
        <taxon>Bacteria</taxon>
        <taxon>Bacillati</taxon>
        <taxon>Bacillota</taxon>
        <taxon>Bacilli</taxon>
        <taxon>Lactobacillales</taxon>
        <taxon>Lactobacillaceae</taxon>
        <taxon>Lentilactobacillus</taxon>
    </lineage>
</organism>
<dbReference type="PROSITE" id="PS51898">
    <property type="entry name" value="TYR_RECOMBINASE"/>
    <property type="match status" value="1"/>
</dbReference>
<evidence type="ECO:0000256" key="5">
    <source>
        <dbReference type="PROSITE-ProRule" id="PRU01248"/>
    </source>
</evidence>
<dbReference type="Gene3D" id="1.10.443.10">
    <property type="entry name" value="Intergrase catalytic core"/>
    <property type="match status" value="1"/>
</dbReference>
<dbReference type="Gene3D" id="1.10.150.130">
    <property type="match status" value="1"/>
</dbReference>
<evidence type="ECO:0000313" key="8">
    <source>
        <dbReference type="EMBL" id="GHP13735.1"/>
    </source>
</evidence>
<proteinExistence type="inferred from homology"/>
<protein>
    <submittedName>
        <fullName evidence="8">Integrase</fullName>
    </submittedName>
</protein>
<dbReference type="InterPro" id="IPR050090">
    <property type="entry name" value="Tyrosine_recombinase_XerCD"/>
</dbReference>
<dbReference type="PANTHER" id="PTHR30349">
    <property type="entry name" value="PHAGE INTEGRASE-RELATED"/>
    <property type="match status" value="1"/>
</dbReference>
<feature type="domain" description="Core-binding (CB)" evidence="7">
    <location>
        <begin position="57"/>
        <end position="149"/>
    </location>
</feature>
<evidence type="ECO:0000256" key="1">
    <source>
        <dbReference type="ARBA" id="ARBA00008857"/>
    </source>
</evidence>
<dbReference type="InterPro" id="IPR002104">
    <property type="entry name" value="Integrase_catalytic"/>
</dbReference>
<comment type="caution">
    <text evidence="8">The sequence shown here is derived from an EMBL/GenBank/DDBJ whole genome shotgun (WGS) entry which is preliminary data.</text>
</comment>
<dbReference type="InterPro" id="IPR044068">
    <property type="entry name" value="CB"/>
</dbReference>
<sequence length="385" mass="44360">MASVRKFHNTWQVRVSYKDKTGKRKSISKSGFKTKKMAQEYGTSLEYEYGHGGQLEDKNVGFVNYFIDWYQTYREPSLSENTKTKYIYTINVITEFFGETRLNDVTRSAYQNFLNVYGQGDDTKKHPAHAKATVEKVNTHIRAAVENAVNDGVINRDFTMNTKVVYDKKHTREIKYLNEIDAKRLISYLKTHLNDSVVFGMCYTGLVTGMRASEVAGLTWDCIDKENLTLDINKSWNFKQFKFGPTKNPSSTRVIEIIPDLISVLAHVKFLQNTQLKLKHQQNKKNLVFMTKAFTVPDYNTINKELRVALQGAGIKQDLTFHGLRHTHASLLLYDKIAIPYISKRLGHKNVDTTIKTYLHITQELQSKESEKTILYLNKLTKTAN</sequence>
<keyword evidence="4" id="KW-0233">DNA recombination</keyword>
<dbReference type="PANTHER" id="PTHR30349:SF64">
    <property type="entry name" value="PROPHAGE INTEGRASE INTD-RELATED"/>
    <property type="match status" value="1"/>
</dbReference>
<name>A0ABQ3VXV2_9LACO</name>
<dbReference type="Pfam" id="PF14659">
    <property type="entry name" value="Phage_int_SAM_3"/>
    <property type="match status" value="1"/>
</dbReference>
<evidence type="ECO:0000259" key="7">
    <source>
        <dbReference type="PROSITE" id="PS51900"/>
    </source>
</evidence>
<keyword evidence="9" id="KW-1185">Reference proteome</keyword>
<gene>
    <name evidence="8" type="primary">int_2</name>
    <name evidence="8" type="ORF">YK48G_11600</name>
</gene>
<dbReference type="RefSeq" id="WP_203629772.1">
    <property type="nucleotide sequence ID" value="NZ_BNJR01000011.1"/>
</dbReference>
<dbReference type="InterPro" id="IPR013762">
    <property type="entry name" value="Integrase-like_cat_sf"/>
</dbReference>
<dbReference type="InterPro" id="IPR010998">
    <property type="entry name" value="Integrase_recombinase_N"/>
</dbReference>
<reference evidence="8 9" key="1">
    <citation type="journal article" date="2021" name="Int. J. Syst. Evol. Microbiol.">
        <title>Lentilactobacillus fungorum sp. nov., isolated from spent mushroom substrates.</title>
        <authorList>
            <person name="Tohno M."/>
            <person name="Tanizawa Y."/>
            <person name="Kojima Y."/>
            <person name="Sakamoto M."/>
            <person name="Ohkuma M."/>
            <person name="Kobayashi H."/>
        </authorList>
    </citation>
    <scope>NUCLEOTIDE SEQUENCE [LARGE SCALE GENOMIC DNA]</scope>
    <source>
        <strain evidence="8 9">YK48G</strain>
    </source>
</reference>
<comment type="similarity">
    <text evidence="1">Belongs to the 'phage' integrase family.</text>
</comment>
<accession>A0ABQ3VXV2</accession>
<dbReference type="InterPro" id="IPR004107">
    <property type="entry name" value="Integrase_SAM-like_N"/>
</dbReference>
<evidence type="ECO:0000259" key="6">
    <source>
        <dbReference type="PROSITE" id="PS51898"/>
    </source>
</evidence>
<evidence type="ECO:0000256" key="3">
    <source>
        <dbReference type="ARBA" id="ARBA00023125"/>
    </source>
</evidence>
<evidence type="ECO:0000256" key="2">
    <source>
        <dbReference type="ARBA" id="ARBA00022908"/>
    </source>
</evidence>
<keyword evidence="3 5" id="KW-0238">DNA-binding</keyword>
<dbReference type="EMBL" id="BNJR01000011">
    <property type="protein sequence ID" value="GHP13735.1"/>
    <property type="molecule type" value="Genomic_DNA"/>
</dbReference>